<accession>A0A1M6PSH6</accession>
<evidence type="ECO:0000256" key="6">
    <source>
        <dbReference type="ARBA" id="ARBA00023027"/>
    </source>
</evidence>
<evidence type="ECO:0000256" key="5">
    <source>
        <dbReference type="ARBA" id="ARBA00016977"/>
    </source>
</evidence>
<dbReference type="GO" id="GO:0008460">
    <property type="term" value="F:dTDP-glucose 4,6-dehydratase activity"/>
    <property type="evidence" value="ECO:0007669"/>
    <property type="project" value="UniProtKB-EC"/>
</dbReference>
<dbReference type="Gene3D" id="3.40.50.720">
    <property type="entry name" value="NAD(P)-binding Rossmann-like Domain"/>
    <property type="match status" value="1"/>
</dbReference>
<dbReference type="FunFam" id="3.40.50.720:FF:000304">
    <property type="entry name" value="UDP-glucose 4,6-dehydratase"/>
    <property type="match status" value="1"/>
</dbReference>
<dbReference type="STRING" id="1121331.SAMN02745248_01783"/>
<sequence>MKTYLVTGGAGFIGSNFVIYMLKEHKDIRIINLDALTYAGNLENLKSVEKNDMYTFVKGNIRDRELVQKLFSENEIHYVVNFAAESHVDRSITNPEIFIESNVLGTMNLLNCAMEAWKVEDGYKEGVKFLQVSTDEVYGSLGETGYFTETNNISPNSPYSASKASADLLVNAYHETYKLPVNITRCSNNYGPYQFPEKLIPLIINNCMSHRGVPVYGDGLNVRDWLYVEDHCKAIDLVVSKGKVGEVYNIGGHNEKTNIDIVKLVIKYLGRNVDENITEDLIAFVKDRKGHDRRYAIDSSKIKEDLGWYPETCFEEGIVKTIEWYLANYDWLKNVVSKDYVEYYRRMYERSEK</sequence>
<keyword evidence="11" id="KW-1185">Reference proteome</keyword>
<evidence type="ECO:0000256" key="3">
    <source>
        <dbReference type="ARBA" id="ARBA00008178"/>
    </source>
</evidence>
<gene>
    <name evidence="10" type="ORF">SAMN02745248_01783</name>
</gene>
<dbReference type="PANTHER" id="PTHR43000">
    <property type="entry name" value="DTDP-D-GLUCOSE 4,6-DEHYDRATASE-RELATED"/>
    <property type="match status" value="1"/>
</dbReference>
<evidence type="ECO:0000313" key="11">
    <source>
        <dbReference type="Proteomes" id="UP000183952"/>
    </source>
</evidence>
<evidence type="ECO:0000256" key="8">
    <source>
        <dbReference type="RuleBase" id="RU004473"/>
    </source>
</evidence>
<comment type="cofactor">
    <cofactor evidence="2 8">
        <name>NAD(+)</name>
        <dbReference type="ChEBI" id="CHEBI:57540"/>
    </cofactor>
</comment>
<keyword evidence="7 8" id="KW-0456">Lyase</keyword>
<dbReference type="Proteomes" id="UP000183952">
    <property type="component" value="Unassembled WGS sequence"/>
</dbReference>
<dbReference type="SUPFAM" id="SSF51735">
    <property type="entry name" value="NAD(P)-binding Rossmann-fold domains"/>
    <property type="match status" value="1"/>
</dbReference>
<evidence type="ECO:0000256" key="1">
    <source>
        <dbReference type="ARBA" id="ARBA00001539"/>
    </source>
</evidence>
<comment type="catalytic activity">
    <reaction evidence="1 8">
        <text>dTDP-alpha-D-glucose = dTDP-4-dehydro-6-deoxy-alpha-D-glucose + H2O</text>
        <dbReference type="Rhea" id="RHEA:17221"/>
        <dbReference type="ChEBI" id="CHEBI:15377"/>
        <dbReference type="ChEBI" id="CHEBI:57477"/>
        <dbReference type="ChEBI" id="CHEBI:57649"/>
        <dbReference type="EC" id="4.2.1.46"/>
    </reaction>
</comment>
<dbReference type="NCBIfam" id="TIGR01181">
    <property type="entry name" value="dTDP_gluc_dehyt"/>
    <property type="match status" value="1"/>
</dbReference>
<evidence type="ECO:0000259" key="9">
    <source>
        <dbReference type="Pfam" id="PF16363"/>
    </source>
</evidence>
<dbReference type="Pfam" id="PF16363">
    <property type="entry name" value="GDP_Man_Dehyd"/>
    <property type="match status" value="1"/>
</dbReference>
<reference evidence="10 11" key="1">
    <citation type="submission" date="2016-11" db="EMBL/GenBank/DDBJ databases">
        <authorList>
            <person name="Jaros S."/>
            <person name="Januszkiewicz K."/>
            <person name="Wedrychowicz H."/>
        </authorList>
    </citation>
    <scope>NUCLEOTIDE SEQUENCE [LARGE SCALE GENOMIC DNA]</scope>
    <source>
        <strain evidence="10 11">DSM 3090</strain>
    </source>
</reference>
<dbReference type="InterPro" id="IPR005888">
    <property type="entry name" value="dTDP_Gluc_deHydtase"/>
</dbReference>
<dbReference type="AlphaFoldDB" id="A0A1M6PSH6"/>
<feature type="domain" description="NAD(P)-binding" evidence="9">
    <location>
        <begin position="5"/>
        <end position="320"/>
    </location>
</feature>
<evidence type="ECO:0000256" key="4">
    <source>
        <dbReference type="ARBA" id="ARBA00011990"/>
    </source>
</evidence>
<dbReference type="OrthoDB" id="9811743at2"/>
<dbReference type="InterPro" id="IPR016040">
    <property type="entry name" value="NAD(P)-bd_dom"/>
</dbReference>
<dbReference type="CDD" id="cd05246">
    <property type="entry name" value="dTDP_GD_SDR_e"/>
    <property type="match status" value="1"/>
</dbReference>
<name>A0A1M6PSH6_9CLOT</name>
<evidence type="ECO:0000256" key="2">
    <source>
        <dbReference type="ARBA" id="ARBA00001911"/>
    </source>
</evidence>
<dbReference type="EMBL" id="FRAD01000014">
    <property type="protein sequence ID" value="SHK10842.1"/>
    <property type="molecule type" value="Genomic_DNA"/>
</dbReference>
<organism evidence="10 11">
    <name type="scientific">Hathewaya proteolytica DSM 3090</name>
    <dbReference type="NCBI Taxonomy" id="1121331"/>
    <lineage>
        <taxon>Bacteria</taxon>
        <taxon>Bacillati</taxon>
        <taxon>Bacillota</taxon>
        <taxon>Clostridia</taxon>
        <taxon>Eubacteriales</taxon>
        <taxon>Clostridiaceae</taxon>
        <taxon>Hathewaya</taxon>
    </lineage>
</organism>
<keyword evidence="6" id="KW-0520">NAD</keyword>
<evidence type="ECO:0000256" key="7">
    <source>
        <dbReference type="ARBA" id="ARBA00023239"/>
    </source>
</evidence>
<comment type="similarity">
    <text evidence="3 8">Belongs to the NAD(P)-dependent epimerase/dehydratase family. dTDP-glucose dehydratase subfamily.</text>
</comment>
<protein>
    <recommendedName>
        <fullName evidence="5 8">dTDP-glucose 4,6-dehydratase</fullName>
        <ecNumber evidence="4 8">4.2.1.46</ecNumber>
    </recommendedName>
</protein>
<evidence type="ECO:0000313" key="10">
    <source>
        <dbReference type="EMBL" id="SHK10842.1"/>
    </source>
</evidence>
<dbReference type="RefSeq" id="WP_072903742.1">
    <property type="nucleotide sequence ID" value="NZ_FRAD01000014.1"/>
</dbReference>
<dbReference type="Gene3D" id="3.90.25.10">
    <property type="entry name" value="UDP-galactose 4-epimerase, domain 1"/>
    <property type="match status" value="1"/>
</dbReference>
<dbReference type="GO" id="GO:0009225">
    <property type="term" value="P:nucleotide-sugar metabolic process"/>
    <property type="evidence" value="ECO:0007669"/>
    <property type="project" value="InterPro"/>
</dbReference>
<proteinExistence type="inferred from homology"/>
<dbReference type="EC" id="4.2.1.46" evidence="4 8"/>
<dbReference type="InterPro" id="IPR036291">
    <property type="entry name" value="NAD(P)-bd_dom_sf"/>
</dbReference>